<evidence type="ECO:0000313" key="3">
    <source>
        <dbReference type="Proteomes" id="UP000245535"/>
    </source>
</evidence>
<comment type="caution">
    <text evidence="2">The sequence shown here is derived from an EMBL/GenBank/DDBJ whole genome shotgun (WGS) entry which is preliminary data.</text>
</comment>
<gene>
    <name evidence="2" type="ORF">BC781_106179</name>
</gene>
<dbReference type="Gene3D" id="3.30.160.670">
    <property type="match status" value="1"/>
</dbReference>
<dbReference type="AlphaFoldDB" id="A0A315Z5U9"/>
<reference evidence="2 3" key="1">
    <citation type="submission" date="2018-03" db="EMBL/GenBank/DDBJ databases">
        <title>Genomic Encyclopedia of Archaeal and Bacterial Type Strains, Phase II (KMG-II): from individual species to whole genera.</title>
        <authorList>
            <person name="Goeker M."/>
        </authorList>
    </citation>
    <scope>NUCLEOTIDE SEQUENCE [LARGE SCALE GENOMIC DNA]</scope>
    <source>
        <strain evidence="2 3">DSM 28229</strain>
    </source>
</reference>
<dbReference type="Proteomes" id="UP000245535">
    <property type="component" value="Unassembled WGS sequence"/>
</dbReference>
<evidence type="ECO:0000259" key="1">
    <source>
        <dbReference type="Pfam" id="PF13590"/>
    </source>
</evidence>
<sequence>MNRGLGCRREMSILDVYICFLVNNRIWVLDKNKWKWCYKSNVSLNSSPMKTIYYLLTILLITSCTTAQISSDYQAYTDFQQYNSFNFKSDFSPQEMNEFDQARFKRAISHSLADKGYFESEAPKMMIDMNVSTETKQRVVTYNNPSYYAYGPNFVYGNCGPYGGISSYYFAGPNFYRYPYAYRGGFAGYGLTPQQEVVEYEEWTLVVDFYDADNATLIWQGKMVIEDLDLDTSPKRKEQLINRYMEKLLKQYPPES</sequence>
<dbReference type="EMBL" id="QGDO01000006">
    <property type="protein sequence ID" value="PWJ39278.1"/>
    <property type="molecule type" value="Genomic_DNA"/>
</dbReference>
<protein>
    <submittedName>
        <fullName evidence="2">Uncharacterized protein DUF4136</fullName>
    </submittedName>
</protein>
<feature type="domain" description="DUF4136" evidence="1">
    <location>
        <begin position="70"/>
        <end position="254"/>
    </location>
</feature>
<keyword evidence="3" id="KW-1185">Reference proteome</keyword>
<dbReference type="InterPro" id="IPR025411">
    <property type="entry name" value="DUF4136"/>
</dbReference>
<organism evidence="2 3">
    <name type="scientific">Sediminitomix flava</name>
    <dbReference type="NCBI Taxonomy" id="379075"/>
    <lineage>
        <taxon>Bacteria</taxon>
        <taxon>Pseudomonadati</taxon>
        <taxon>Bacteroidota</taxon>
        <taxon>Cytophagia</taxon>
        <taxon>Cytophagales</taxon>
        <taxon>Flammeovirgaceae</taxon>
        <taxon>Sediminitomix</taxon>
    </lineage>
</organism>
<accession>A0A315Z5U9</accession>
<dbReference type="Pfam" id="PF13590">
    <property type="entry name" value="DUF4136"/>
    <property type="match status" value="1"/>
</dbReference>
<name>A0A315Z5U9_SEDFL</name>
<proteinExistence type="predicted"/>
<evidence type="ECO:0000313" key="2">
    <source>
        <dbReference type="EMBL" id="PWJ39278.1"/>
    </source>
</evidence>